<comment type="caution">
    <text evidence="2">The sequence shown here is derived from an EMBL/GenBank/DDBJ whole genome shotgun (WGS) entry which is preliminary data.</text>
</comment>
<dbReference type="EMBL" id="RRYP01003184">
    <property type="protein sequence ID" value="TNV84058.1"/>
    <property type="molecule type" value="Genomic_DNA"/>
</dbReference>
<dbReference type="AlphaFoldDB" id="A0A8J8NZD6"/>
<gene>
    <name evidence="2" type="ORF">FGO68_gene6145</name>
</gene>
<evidence type="ECO:0000313" key="3">
    <source>
        <dbReference type="Proteomes" id="UP000785679"/>
    </source>
</evidence>
<name>A0A8J8NZD6_HALGN</name>
<proteinExistence type="predicted"/>
<accession>A0A8J8NZD6</accession>
<feature type="compositionally biased region" description="Basic residues" evidence="1">
    <location>
        <begin position="68"/>
        <end position="77"/>
    </location>
</feature>
<reference evidence="2" key="1">
    <citation type="submission" date="2019-06" db="EMBL/GenBank/DDBJ databases">
        <authorList>
            <person name="Zheng W."/>
        </authorList>
    </citation>
    <scope>NUCLEOTIDE SEQUENCE</scope>
    <source>
        <strain evidence="2">QDHG01</strain>
    </source>
</reference>
<feature type="region of interest" description="Disordered" evidence="1">
    <location>
        <begin position="1"/>
        <end position="77"/>
    </location>
</feature>
<evidence type="ECO:0000313" key="2">
    <source>
        <dbReference type="EMBL" id="TNV84058.1"/>
    </source>
</evidence>
<protein>
    <submittedName>
        <fullName evidence="2">Uncharacterized protein</fullName>
    </submittedName>
</protein>
<evidence type="ECO:0000256" key="1">
    <source>
        <dbReference type="SAM" id="MobiDB-lite"/>
    </source>
</evidence>
<sequence length="77" mass="8565">MEPLSFDNAKDSNLLPLAPSLQSQHHPTINPPPPLQKIDSPRLIPKENVNPNKPNDQALKQLDIPPVRKSRSRSCSP</sequence>
<organism evidence="2 3">
    <name type="scientific">Halteria grandinella</name>
    <dbReference type="NCBI Taxonomy" id="5974"/>
    <lineage>
        <taxon>Eukaryota</taxon>
        <taxon>Sar</taxon>
        <taxon>Alveolata</taxon>
        <taxon>Ciliophora</taxon>
        <taxon>Intramacronucleata</taxon>
        <taxon>Spirotrichea</taxon>
        <taxon>Stichotrichia</taxon>
        <taxon>Sporadotrichida</taxon>
        <taxon>Halteriidae</taxon>
        <taxon>Halteria</taxon>
    </lineage>
</organism>
<keyword evidence="3" id="KW-1185">Reference proteome</keyword>
<dbReference type="Proteomes" id="UP000785679">
    <property type="component" value="Unassembled WGS sequence"/>
</dbReference>